<comment type="subcellular location">
    <subcellularLocation>
        <location evidence="1">Membrane</location>
        <topology evidence="1">Single-pass membrane protein</topology>
    </subcellularLocation>
</comment>
<dbReference type="EMBL" id="PNBA02000022">
    <property type="protein sequence ID" value="KAG6385141.1"/>
    <property type="molecule type" value="Genomic_DNA"/>
</dbReference>
<keyword evidence="2" id="KW-0812">Transmembrane</keyword>
<keyword evidence="7" id="KW-1185">Reference proteome</keyword>
<gene>
    <name evidence="6" type="ORF">SASPL_153969</name>
</gene>
<evidence type="ECO:0000313" key="7">
    <source>
        <dbReference type="Proteomes" id="UP000298416"/>
    </source>
</evidence>
<dbReference type="PANTHER" id="PTHR47974">
    <property type="entry name" value="OS07G0415500 PROTEIN"/>
    <property type="match status" value="1"/>
</dbReference>
<evidence type="ECO:0000256" key="3">
    <source>
        <dbReference type="ARBA" id="ARBA00022729"/>
    </source>
</evidence>
<evidence type="ECO:0000256" key="4">
    <source>
        <dbReference type="ARBA" id="ARBA00022989"/>
    </source>
</evidence>
<keyword evidence="3" id="KW-0732">Signal</keyword>
<evidence type="ECO:0000256" key="1">
    <source>
        <dbReference type="ARBA" id="ARBA00004167"/>
    </source>
</evidence>
<dbReference type="AlphaFoldDB" id="A0A8X8VZM9"/>
<name>A0A8X8VZM9_SALSN</name>
<evidence type="ECO:0000313" key="6">
    <source>
        <dbReference type="EMBL" id="KAG6385141.1"/>
    </source>
</evidence>
<protein>
    <recommendedName>
        <fullName evidence="8">Pto-interacting protein 1</fullName>
    </recommendedName>
</protein>
<keyword evidence="4" id="KW-1133">Transmembrane helix</keyword>
<reference evidence="6" key="2">
    <citation type="submission" date="2020-08" db="EMBL/GenBank/DDBJ databases">
        <title>Plant Genome Project.</title>
        <authorList>
            <person name="Zhang R.-G."/>
        </authorList>
    </citation>
    <scope>NUCLEOTIDE SEQUENCE</scope>
    <source>
        <strain evidence="6">Huo1</strain>
        <tissue evidence="6">Leaf</tissue>
    </source>
</reference>
<sequence length="111" mass="11748">MRGNTELSADDATFFPSLAASVTVNGGDISGLLDPSLNGDADEEEVSKICIVACWCVQDDEHMRPSMSRVVQILEGVVAVSSPPIPQGLKVLLAAKPEHIVFYTDSSTTAN</sequence>
<reference evidence="6" key="1">
    <citation type="submission" date="2018-01" db="EMBL/GenBank/DDBJ databases">
        <authorList>
            <person name="Mao J.F."/>
        </authorList>
    </citation>
    <scope>NUCLEOTIDE SEQUENCE</scope>
    <source>
        <strain evidence="6">Huo1</strain>
        <tissue evidence="6">Leaf</tissue>
    </source>
</reference>
<proteinExistence type="predicted"/>
<dbReference type="PANTHER" id="PTHR47974:SF19">
    <property type="entry name" value="RECEPTOR-LIKE SERINE_THREONINE-PROTEIN KINASE"/>
    <property type="match status" value="1"/>
</dbReference>
<dbReference type="GO" id="GO:0016020">
    <property type="term" value="C:membrane"/>
    <property type="evidence" value="ECO:0007669"/>
    <property type="project" value="UniProtKB-SubCell"/>
</dbReference>
<evidence type="ECO:0000256" key="5">
    <source>
        <dbReference type="ARBA" id="ARBA00023136"/>
    </source>
</evidence>
<keyword evidence="5" id="KW-0472">Membrane</keyword>
<comment type="caution">
    <text evidence="6">The sequence shown here is derived from an EMBL/GenBank/DDBJ whole genome shotgun (WGS) entry which is preliminary data.</text>
</comment>
<evidence type="ECO:0000256" key="2">
    <source>
        <dbReference type="ARBA" id="ARBA00022692"/>
    </source>
</evidence>
<dbReference type="Proteomes" id="UP000298416">
    <property type="component" value="Unassembled WGS sequence"/>
</dbReference>
<evidence type="ECO:0008006" key="8">
    <source>
        <dbReference type="Google" id="ProtNLM"/>
    </source>
</evidence>
<organism evidence="6">
    <name type="scientific">Salvia splendens</name>
    <name type="common">Scarlet sage</name>
    <dbReference type="NCBI Taxonomy" id="180675"/>
    <lineage>
        <taxon>Eukaryota</taxon>
        <taxon>Viridiplantae</taxon>
        <taxon>Streptophyta</taxon>
        <taxon>Embryophyta</taxon>
        <taxon>Tracheophyta</taxon>
        <taxon>Spermatophyta</taxon>
        <taxon>Magnoliopsida</taxon>
        <taxon>eudicotyledons</taxon>
        <taxon>Gunneridae</taxon>
        <taxon>Pentapetalae</taxon>
        <taxon>asterids</taxon>
        <taxon>lamiids</taxon>
        <taxon>Lamiales</taxon>
        <taxon>Lamiaceae</taxon>
        <taxon>Nepetoideae</taxon>
        <taxon>Mentheae</taxon>
        <taxon>Salviinae</taxon>
        <taxon>Salvia</taxon>
        <taxon>Salvia subgen. Calosphace</taxon>
        <taxon>core Calosphace</taxon>
    </lineage>
</organism>
<dbReference type="Gene3D" id="1.10.510.10">
    <property type="entry name" value="Transferase(Phosphotransferase) domain 1"/>
    <property type="match status" value="1"/>
</dbReference>
<accession>A0A8X8VZM9</accession>